<protein>
    <recommendedName>
        <fullName evidence="2">Domain of unknown function at the cortex 1 domain-containing protein</fullName>
    </recommendedName>
</protein>
<dbReference type="OrthoDB" id="42898at2759"/>
<dbReference type="EMBL" id="LSYV01000027">
    <property type="protein sequence ID" value="KXZ48703.1"/>
    <property type="molecule type" value="Genomic_DNA"/>
</dbReference>
<name>A0A150GFY7_GONPE</name>
<evidence type="ECO:0000313" key="3">
    <source>
        <dbReference type="EMBL" id="KXZ48703.1"/>
    </source>
</evidence>
<feature type="compositionally biased region" description="Gly residues" evidence="1">
    <location>
        <begin position="283"/>
        <end position="292"/>
    </location>
</feature>
<feature type="region of interest" description="Disordered" evidence="1">
    <location>
        <begin position="282"/>
        <end position="305"/>
    </location>
</feature>
<dbReference type="Pfam" id="PF08588">
    <property type="entry name" value="Duc1"/>
    <property type="match status" value="1"/>
</dbReference>
<feature type="region of interest" description="Disordered" evidence="1">
    <location>
        <begin position="1"/>
        <end position="24"/>
    </location>
</feature>
<evidence type="ECO:0000313" key="4">
    <source>
        <dbReference type="Proteomes" id="UP000075714"/>
    </source>
</evidence>
<dbReference type="PANTHER" id="PTHR34826:SF2">
    <property type="entry name" value="UPF0590 PROTEIN C409.17C"/>
    <property type="match status" value="1"/>
</dbReference>
<dbReference type="PANTHER" id="PTHR34826">
    <property type="entry name" value="UPF0590 PROTEIN C409.17C"/>
    <property type="match status" value="1"/>
</dbReference>
<feature type="compositionally biased region" description="Basic and acidic residues" evidence="1">
    <location>
        <begin position="1"/>
        <end position="12"/>
    </location>
</feature>
<evidence type="ECO:0000259" key="2">
    <source>
        <dbReference type="Pfam" id="PF08588"/>
    </source>
</evidence>
<evidence type="ECO:0000256" key="1">
    <source>
        <dbReference type="SAM" id="MobiDB-lite"/>
    </source>
</evidence>
<gene>
    <name evidence="3" type="ORF">GPECTOR_26g606</name>
</gene>
<feature type="region of interest" description="Disordered" evidence="1">
    <location>
        <begin position="91"/>
        <end position="119"/>
    </location>
</feature>
<feature type="domain" description="Domain of unknown function at the cortex 1" evidence="2">
    <location>
        <begin position="139"/>
        <end position="378"/>
    </location>
</feature>
<comment type="caution">
    <text evidence="3">The sequence shown here is derived from an EMBL/GenBank/DDBJ whole genome shotgun (WGS) entry which is preliminary data.</text>
</comment>
<dbReference type="AlphaFoldDB" id="A0A150GFY7"/>
<accession>A0A150GFY7</accession>
<keyword evidence="4" id="KW-1185">Reference proteome</keyword>
<dbReference type="InterPro" id="IPR013897">
    <property type="entry name" value="Duc1"/>
</dbReference>
<dbReference type="Proteomes" id="UP000075714">
    <property type="component" value="Unassembled WGS sequence"/>
</dbReference>
<reference evidence="4" key="1">
    <citation type="journal article" date="2016" name="Nat. Commun.">
        <title>The Gonium pectorale genome demonstrates co-option of cell cycle regulation during the evolution of multicellularity.</title>
        <authorList>
            <person name="Hanschen E.R."/>
            <person name="Marriage T.N."/>
            <person name="Ferris P.J."/>
            <person name="Hamaji T."/>
            <person name="Toyoda A."/>
            <person name="Fujiyama A."/>
            <person name="Neme R."/>
            <person name="Noguchi H."/>
            <person name="Minakuchi Y."/>
            <person name="Suzuki M."/>
            <person name="Kawai-Toyooka H."/>
            <person name="Smith D.R."/>
            <person name="Sparks H."/>
            <person name="Anderson J."/>
            <person name="Bakaric R."/>
            <person name="Luria V."/>
            <person name="Karger A."/>
            <person name="Kirschner M.W."/>
            <person name="Durand P.M."/>
            <person name="Michod R.E."/>
            <person name="Nozaki H."/>
            <person name="Olson B.J."/>
        </authorList>
    </citation>
    <scope>NUCLEOTIDE SEQUENCE [LARGE SCALE GENOMIC DNA]</scope>
    <source>
        <strain evidence="4">NIES-2863</strain>
    </source>
</reference>
<sequence>MWPVADEQRQDEGTQPWHSGHVGRPQLAAGAQRSATALLASEVAALRAEVTKMLMARPSRSAGLQAAPIAGGGGCYGCCCVGQGVAAAGGNGGATATAADGKAGKRVEPGHGALLGHGPPPWPAAPLISRPGGLVRLAANGAQRIRLESKLFSGELLVFVRGLPNTPGHLFAGKKRATWAAMQGRFKVPLPLDSVVTGQEFARPFRGLPAAWFIENVILSLARQLSPSVRVGPLSSPSLLMPLIAAAQLVNVSEPGCQPPAMACPEDVRLFCPQLAASRATAGGRGSSGGGAAHSQPASSEARRRYFTSPRNRTGLVYDTRRVWTFHFWQQYMDLSSYKLDFGGLTYDLVRHLDGQPLQIMAKDESSSRYLFNVAVWHERLLASARA</sequence>
<proteinExistence type="predicted"/>
<organism evidence="3 4">
    <name type="scientific">Gonium pectorale</name>
    <name type="common">Green alga</name>
    <dbReference type="NCBI Taxonomy" id="33097"/>
    <lineage>
        <taxon>Eukaryota</taxon>
        <taxon>Viridiplantae</taxon>
        <taxon>Chlorophyta</taxon>
        <taxon>core chlorophytes</taxon>
        <taxon>Chlorophyceae</taxon>
        <taxon>CS clade</taxon>
        <taxon>Chlamydomonadales</taxon>
        <taxon>Volvocaceae</taxon>
        <taxon>Gonium</taxon>
    </lineage>
</organism>